<evidence type="ECO:0000313" key="1">
    <source>
        <dbReference type="EMBL" id="RZU41892.1"/>
    </source>
</evidence>
<gene>
    <name evidence="1" type="ORF">BDD14_3432</name>
</gene>
<proteinExistence type="predicted"/>
<evidence type="ECO:0000313" key="2">
    <source>
        <dbReference type="Proteomes" id="UP000292958"/>
    </source>
</evidence>
<organism evidence="1 2">
    <name type="scientific">Edaphobacter modestus</name>
    <dbReference type="NCBI Taxonomy" id="388466"/>
    <lineage>
        <taxon>Bacteria</taxon>
        <taxon>Pseudomonadati</taxon>
        <taxon>Acidobacteriota</taxon>
        <taxon>Terriglobia</taxon>
        <taxon>Terriglobales</taxon>
        <taxon>Acidobacteriaceae</taxon>
        <taxon>Edaphobacter</taxon>
    </lineage>
</organism>
<keyword evidence="2" id="KW-1185">Reference proteome</keyword>
<sequence length="33" mass="3858">MDVLVYARDEEGTNMKTKTEEDLEDIPWHTCGM</sequence>
<accession>A0A4Q7YVI2</accession>
<protein>
    <submittedName>
        <fullName evidence="1">Uncharacterized protein</fullName>
    </submittedName>
</protein>
<name>A0A4Q7YVI2_9BACT</name>
<dbReference type="AlphaFoldDB" id="A0A4Q7YVI2"/>
<comment type="caution">
    <text evidence="1">The sequence shown here is derived from an EMBL/GenBank/DDBJ whole genome shotgun (WGS) entry which is preliminary data.</text>
</comment>
<dbReference type="Proteomes" id="UP000292958">
    <property type="component" value="Unassembled WGS sequence"/>
</dbReference>
<dbReference type="EMBL" id="SHKW01000001">
    <property type="protein sequence ID" value="RZU41892.1"/>
    <property type="molecule type" value="Genomic_DNA"/>
</dbReference>
<reference evidence="1 2" key="1">
    <citation type="submission" date="2019-02" db="EMBL/GenBank/DDBJ databases">
        <title>Genomic Encyclopedia of Archaeal and Bacterial Type Strains, Phase II (KMG-II): from individual species to whole genera.</title>
        <authorList>
            <person name="Goeker M."/>
        </authorList>
    </citation>
    <scope>NUCLEOTIDE SEQUENCE [LARGE SCALE GENOMIC DNA]</scope>
    <source>
        <strain evidence="1 2">DSM 18101</strain>
    </source>
</reference>